<accession>A0AA41Z9K3</accession>
<evidence type="ECO:0000313" key="4">
    <source>
        <dbReference type="Proteomes" id="UP001165565"/>
    </source>
</evidence>
<organism evidence="3 4">
    <name type="scientific">Sphingomonas lycopersici</name>
    <dbReference type="NCBI Taxonomy" id="2951807"/>
    <lineage>
        <taxon>Bacteria</taxon>
        <taxon>Pseudomonadati</taxon>
        <taxon>Pseudomonadota</taxon>
        <taxon>Alphaproteobacteria</taxon>
        <taxon>Sphingomonadales</taxon>
        <taxon>Sphingomonadaceae</taxon>
        <taxon>Sphingomonas</taxon>
    </lineage>
</organism>
<dbReference type="InterPro" id="IPR005586">
    <property type="entry name" value="ABC_trans_aux"/>
</dbReference>
<feature type="signal peptide" evidence="1">
    <location>
        <begin position="1"/>
        <end position="22"/>
    </location>
</feature>
<dbReference type="AlphaFoldDB" id="A0AA41Z9K3"/>
<dbReference type="SUPFAM" id="SSF159594">
    <property type="entry name" value="XCC0632-like"/>
    <property type="match status" value="1"/>
</dbReference>
<gene>
    <name evidence="3" type="ORF">NEE01_17220</name>
</gene>
<evidence type="ECO:0000256" key="1">
    <source>
        <dbReference type="SAM" id="SignalP"/>
    </source>
</evidence>
<protein>
    <submittedName>
        <fullName evidence="3">ABC-type transport auxiliary lipoprotein family protein</fullName>
    </submittedName>
</protein>
<dbReference type="Gene3D" id="3.40.50.10610">
    <property type="entry name" value="ABC-type transport auxiliary lipoprotein component"/>
    <property type="match status" value="1"/>
</dbReference>
<comment type="caution">
    <text evidence="3">The sequence shown here is derived from an EMBL/GenBank/DDBJ whole genome shotgun (WGS) entry which is preliminary data.</text>
</comment>
<keyword evidence="3" id="KW-0449">Lipoprotein</keyword>
<reference evidence="3" key="1">
    <citation type="submission" date="2022-06" db="EMBL/GenBank/DDBJ databases">
        <title>Sphingomonas sp. nov. isolated from rhizosphere soil of tomato.</title>
        <authorList>
            <person name="Dong H."/>
            <person name="Gao R."/>
        </authorList>
    </citation>
    <scope>NUCLEOTIDE SEQUENCE</scope>
    <source>
        <strain evidence="3">MMSM24</strain>
    </source>
</reference>
<feature type="chain" id="PRO_5041340104" evidence="1">
    <location>
        <begin position="23"/>
        <end position="194"/>
    </location>
</feature>
<evidence type="ECO:0000259" key="2">
    <source>
        <dbReference type="Pfam" id="PF03886"/>
    </source>
</evidence>
<name>A0AA41Z9K3_9SPHN</name>
<keyword evidence="1" id="KW-0732">Signal</keyword>
<evidence type="ECO:0000313" key="3">
    <source>
        <dbReference type="EMBL" id="MCW6536520.1"/>
    </source>
</evidence>
<feature type="domain" description="ABC-type transport auxiliary lipoprotein component" evidence="2">
    <location>
        <begin position="36"/>
        <end position="189"/>
    </location>
</feature>
<keyword evidence="4" id="KW-1185">Reference proteome</keyword>
<proteinExistence type="predicted"/>
<dbReference type="Proteomes" id="UP001165565">
    <property type="component" value="Unassembled WGS sequence"/>
</dbReference>
<dbReference type="Pfam" id="PF03886">
    <property type="entry name" value="ABC_trans_aux"/>
    <property type="match status" value="1"/>
</dbReference>
<dbReference type="EMBL" id="JANFAV010000014">
    <property type="protein sequence ID" value="MCW6536520.1"/>
    <property type="molecule type" value="Genomic_DNA"/>
</dbReference>
<sequence>MRQPAMIFLAALPLAGCISFGAKPPPSLLDLTSTEQAAPGQTQDAATAKTIFIQTPSVPQALSTARVPVQATPTSIAYIKDAQWVEPPQRLFARLLADTMTARSGRVVLDAGQAFGDNGARLSGELRNFGIDAASSSAIVTFDAALVRAEGSKVEKQRFEAKVPVSRIDAASAGRALNRGANQVAAAVADWVGK</sequence>